<dbReference type="GO" id="GO:0005506">
    <property type="term" value="F:iron ion binding"/>
    <property type="evidence" value="ECO:0007669"/>
    <property type="project" value="UniProtKB-UniRule"/>
</dbReference>
<comment type="function">
    <text evidence="6">Ferredoxins are iron-sulfur proteins that transfer electrons in a wide variety of metabolic reactions.</text>
</comment>
<protein>
    <recommendedName>
        <fullName evidence="6">Ferredoxin</fullName>
    </recommendedName>
</protein>
<evidence type="ECO:0000259" key="7">
    <source>
        <dbReference type="PROSITE" id="PS51379"/>
    </source>
</evidence>
<evidence type="ECO:0000256" key="3">
    <source>
        <dbReference type="ARBA" id="ARBA00022982"/>
    </source>
</evidence>
<keyword evidence="2 6" id="KW-0479">Metal-binding</keyword>
<dbReference type="PANTHER" id="PTHR36923:SF3">
    <property type="entry name" value="FERREDOXIN"/>
    <property type="match status" value="1"/>
</dbReference>
<proteinExistence type="predicted"/>
<evidence type="ECO:0000313" key="8">
    <source>
        <dbReference type="EMBL" id="OGK05547.1"/>
    </source>
</evidence>
<evidence type="ECO:0000256" key="5">
    <source>
        <dbReference type="ARBA" id="ARBA00023014"/>
    </source>
</evidence>
<keyword evidence="1 6" id="KW-0813">Transport</keyword>
<dbReference type="EMBL" id="MFYX01000055">
    <property type="protein sequence ID" value="OGK05547.1"/>
    <property type="molecule type" value="Genomic_DNA"/>
</dbReference>
<dbReference type="AlphaFoldDB" id="A0A1F7FGB7"/>
<dbReference type="InterPro" id="IPR017896">
    <property type="entry name" value="4Fe4S_Fe-S-bd"/>
</dbReference>
<dbReference type="Proteomes" id="UP000179243">
    <property type="component" value="Unassembled WGS sequence"/>
</dbReference>
<evidence type="ECO:0000256" key="4">
    <source>
        <dbReference type="ARBA" id="ARBA00023004"/>
    </source>
</evidence>
<dbReference type="InterPro" id="IPR051269">
    <property type="entry name" value="Fe-S_cluster_ET"/>
</dbReference>
<evidence type="ECO:0000313" key="9">
    <source>
        <dbReference type="Proteomes" id="UP000179243"/>
    </source>
</evidence>
<evidence type="ECO:0000256" key="6">
    <source>
        <dbReference type="RuleBase" id="RU368020"/>
    </source>
</evidence>
<gene>
    <name evidence="8" type="ORF">A2519_05310</name>
</gene>
<reference evidence="8 9" key="1">
    <citation type="journal article" date="2016" name="Nat. Commun.">
        <title>Thousands of microbial genomes shed light on interconnected biogeochemical processes in an aquifer system.</title>
        <authorList>
            <person name="Anantharaman K."/>
            <person name="Brown C.T."/>
            <person name="Hug L.A."/>
            <person name="Sharon I."/>
            <person name="Castelle C.J."/>
            <person name="Probst A.J."/>
            <person name="Thomas B.C."/>
            <person name="Singh A."/>
            <person name="Wilkins M.J."/>
            <person name="Karaoz U."/>
            <person name="Brodie E.L."/>
            <person name="Williams K.H."/>
            <person name="Hubbard S.S."/>
            <person name="Banfield J.F."/>
        </authorList>
    </citation>
    <scope>NUCLEOTIDE SEQUENCE [LARGE SCALE GENOMIC DNA]</scope>
</reference>
<dbReference type="GO" id="GO:0009055">
    <property type="term" value="F:electron transfer activity"/>
    <property type="evidence" value="ECO:0007669"/>
    <property type="project" value="UniProtKB-UniRule"/>
</dbReference>
<dbReference type="PANTHER" id="PTHR36923">
    <property type="entry name" value="FERREDOXIN"/>
    <property type="match status" value="1"/>
</dbReference>
<dbReference type="SUPFAM" id="SSF54862">
    <property type="entry name" value="4Fe-4S ferredoxins"/>
    <property type="match status" value="1"/>
</dbReference>
<evidence type="ECO:0000256" key="1">
    <source>
        <dbReference type="ARBA" id="ARBA00022448"/>
    </source>
</evidence>
<dbReference type="GO" id="GO:0051536">
    <property type="term" value="F:iron-sulfur cluster binding"/>
    <property type="evidence" value="ECO:0007669"/>
    <property type="project" value="UniProtKB-KW"/>
</dbReference>
<dbReference type="InterPro" id="IPR001080">
    <property type="entry name" value="3Fe4S_ferredoxin"/>
</dbReference>
<evidence type="ECO:0000256" key="2">
    <source>
        <dbReference type="ARBA" id="ARBA00022723"/>
    </source>
</evidence>
<name>A0A1F7FGB7_UNCRA</name>
<keyword evidence="3 6" id="KW-0249">Electron transport</keyword>
<dbReference type="Pfam" id="PF13459">
    <property type="entry name" value="Fer4_15"/>
    <property type="match status" value="1"/>
</dbReference>
<keyword evidence="5 6" id="KW-0411">Iron-sulfur</keyword>
<sequence length="68" mass="7508">MNSVILRELCNGCGVCAKTCSEVFMMDLQGKAIVKVTTVLQDVEKKCLEAANQCPTKAIEVYRKGKRI</sequence>
<comment type="caution">
    <text evidence="8">The sequence shown here is derived from an EMBL/GenBank/DDBJ whole genome shotgun (WGS) entry which is preliminary data.</text>
</comment>
<keyword evidence="4 6" id="KW-0408">Iron</keyword>
<accession>A0A1F7FGB7</accession>
<dbReference type="Gene3D" id="3.30.70.20">
    <property type="match status" value="1"/>
</dbReference>
<dbReference type="PRINTS" id="PR00352">
    <property type="entry name" value="3FE4SFRDOXIN"/>
</dbReference>
<feature type="domain" description="4Fe-4S ferredoxin-type" evidence="7">
    <location>
        <begin position="1"/>
        <end position="31"/>
    </location>
</feature>
<dbReference type="PROSITE" id="PS51379">
    <property type="entry name" value="4FE4S_FER_2"/>
    <property type="match status" value="1"/>
</dbReference>
<organism evidence="8 9">
    <name type="scientific">Candidatus Raymondbacteria bacterium RIFOXYD12_FULL_49_13</name>
    <dbReference type="NCBI Taxonomy" id="1817890"/>
    <lineage>
        <taxon>Bacteria</taxon>
        <taxon>Raymondiibacteriota</taxon>
    </lineage>
</organism>